<reference evidence="5 6" key="1">
    <citation type="submission" date="2019-02" db="EMBL/GenBank/DDBJ databases">
        <title>Closed genome of Sporomusa termitida DSM 4440.</title>
        <authorList>
            <person name="Poehlein A."/>
            <person name="Daniel R."/>
        </authorList>
    </citation>
    <scope>NUCLEOTIDE SEQUENCE [LARGE SCALE GENOMIC DNA]</scope>
    <source>
        <strain evidence="5 6">DSM 4440</strain>
    </source>
</reference>
<dbReference type="KEGG" id="sted:SPTER_10370"/>
<dbReference type="Gene3D" id="2.40.30.170">
    <property type="match status" value="1"/>
</dbReference>
<dbReference type="Pfam" id="PF25990">
    <property type="entry name" value="Beta-barrel_YknX"/>
    <property type="match status" value="1"/>
</dbReference>
<feature type="domain" description="YknX-like C-terminal permuted SH3-like" evidence="3">
    <location>
        <begin position="285"/>
        <end position="339"/>
    </location>
</feature>
<dbReference type="NCBIfam" id="TIGR01730">
    <property type="entry name" value="RND_mfp"/>
    <property type="match status" value="1"/>
</dbReference>
<feature type="domain" description="Multidrug resistance protein MdtA-like barrel-sandwich hybrid" evidence="2">
    <location>
        <begin position="66"/>
        <end position="194"/>
    </location>
</feature>
<gene>
    <name evidence="5" type="primary">macA_3</name>
    <name evidence="5" type="ORF">SPTER_10370</name>
</gene>
<dbReference type="PANTHER" id="PTHR30469:SF33">
    <property type="entry name" value="SLR1207 PROTEIN"/>
    <property type="match status" value="1"/>
</dbReference>
<evidence type="ECO:0000259" key="2">
    <source>
        <dbReference type="Pfam" id="PF25917"/>
    </source>
</evidence>
<dbReference type="InterPro" id="IPR058625">
    <property type="entry name" value="MdtA-like_BSH"/>
</dbReference>
<comment type="similarity">
    <text evidence="1">Belongs to the membrane fusion protein (MFP) (TC 8.A.1) family.</text>
</comment>
<dbReference type="InterPro" id="IPR006143">
    <property type="entry name" value="RND_pump_MFP"/>
</dbReference>
<dbReference type="EMBL" id="CP036259">
    <property type="protein sequence ID" value="QDR79742.1"/>
    <property type="molecule type" value="Genomic_DNA"/>
</dbReference>
<organism evidence="5 6">
    <name type="scientific">Sporomusa termitida</name>
    <dbReference type="NCBI Taxonomy" id="2377"/>
    <lineage>
        <taxon>Bacteria</taxon>
        <taxon>Bacillati</taxon>
        <taxon>Bacillota</taxon>
        <taxon>Negativicutes</taxon>
        <taxon>Selenomonadales</taxon>
        <taxon>Sporomusaceae</taxon>
        <taxon>Sporomusa</taxon>
    </lineage>
</organism>
<dbReference type="PANTHER" id="PTHR30469">
    <property type="entry name" value="MULTIDRUG RESISTANCE PROTEIN MDTA"/>
    <property type="match status" value="1"/>
</dbReference>
<keyword evidence="6" id="KW-1185">Reference proteome</keyword>
<dbReference type="RefSeq" id="WP_211367478.1">
    <property type="nucleotide sequence ID" value="NZ_CP036259.1"/>
</dbReference>
<sequence>MLLIWQKVKQYKKWLAVLVTVLLAGAGGVMYHGKSSLPAATEAAVAVERGNIQAAVAATGTISAVNTVEISSRVTGLITAVHVKENDFVKAGQVLLVLDDSSVRAQVAQYSAQLANYAGIYKRSQQLTAIGGQSVQQLDADRTNYLVAQSNYDNYATQLAYYVITAPIDGVVIGKPTPAGQTVAQGISTPQVIMTIADMSKMQIKVLVDETDIGRIKDGQTVSFTVDTYTDKTFTGKVTKISREATTSSNVVYYPVYVDVDLPAGLLYPTMTARVTINVGESRNVLVVPLSAVKEDKGQKYVQVMTAGESRKTTVQTGLSDDEQIEIISGLSEGDRIVLPAAKIQTNTNANQGPPPPI</sequence>
<dbReference type="SUPFAM" id="SSF111369">
    <property type="entry name" value="HlyD-like secretion proteins"/>
    <property type="match status" value="1"/>
</dbReference>
<evidence type="ECO:0000259" key="3">
    <source>
        <dbReference type="Pfam" id="PF25989"/>
    </source>
</evidence>
<dbReference type="Pfam" id="PF25917">
    <property type="entry name" value="BSH_RND"/>
    <property type="match status" value="1"/>
</dbReference>
<evidence type="ECO:0000256" key="1">
    <source>
        <dbReference type="ARBA" id="ARBA00009477"/>
    </source>
</evidence>
<accession>A0A517DQV0</accession>
<protein>
    <submittedName>
        <fullName evidence="5">Macrolide export protein MacA</fullName>
    </submittedName>
</protein>
<dbReference type="GO" id="GO:1990281">
    <property type="term" value="C:efflux pump complex"/>
    <property type="evidence" value="ECO:0007669"/>
    <property type="project" value="TreeGrafter"/>
</dbReference>
<dbReference type="GO" id="GO:0015562">
    <property type="term" value="F:efflux transmembrane transporter activity"/>
    <property type="evidence" value="ECO:0007669"/>
    <property type="project" value="TreeGrafter"/>
</dbReference>
<dbReference type="Gene3D" id="2.40.50.100">
    <property type="match status" value="1"/>
</dbReference>
<feature type="domain" description="YknX-like beta-barrel" evidence="4">
    <location>
        <begin position="202"/>
        <end position="271"/>
    </location>
</feature>
<name>A0A517DQV0_9FIRM</name>
<dbReference type="InterPro" id="IPR058636">
    <property type="entry name" value="Beta-barrel_YknX"/>
</dbReference>
<dbReference type="Pfam" id="PF25989">
    <property type="entry name" value="YknX_C"/>
    <property type="match status" value="1"/>
</dbReference>
<proteinExistence type="inferred from homology"/>
<evidence type="ECO:0000313" key="6">
    <source>
        <dbReference type="Proteomes" id="UP000320776"/>
    </source>
</evidence>
<dbReference type="AlphaFoldDB" id="A0A517DQV0"/>
<evidence type="ECO:0000313" key="5">
    <source>
        <dbReference type="EMBL" id="QDR79742.1"/>
    </source>
</evidence>
<dbReference type="InterPro" id="IPR058637">
    <property type="entry name" value="YknX-like_C"/>
</dbReference>
<dbReference type="Gene3D" id="2.40.420.20">
    <property type="match status" value="1"/>
</dbReference>
<evidence type="ECO:0000259" key="4">
    <source>
        <dbReference type="Pfam" id="PF25990"/>
    </source>
</evidence>
<dbReference type="Proteomes" id="UP000320776">
    <property type="component" value="Chromosome"/>
</dbReference>